<dbReference type="SUPFAM" id="SSF52499">
    <property type="entry name" value="Isochorismatase-like hydrolases"/>
    <property type="match status" value="1"/>
</dbReference>
<dbReference type="InterPro" id="IPR036380">
    <property type="entry name" value="Isochorismatase-like_sf"/>
</dbReference>
<evidence type="ECO:0000256" key="1">
    <source>
        <dbReference type="ARBA" id="ARBA00022801"/>
    </source>
</evidence>
<dbReference type="EMBL" id="JMEE01000023">
    <property type="protein sequence ID" value="RWR02309.1"/>
    <property type="molecule type" value="Genomic_DNA"/>
</dbReference>
<gene>
    <name evidence="3" type="ORF">ED28_07980</name>
</gene>
<dbReference type="GO" id="GO:0016787">
    <property type="term" value="F:hydrolase activity"/>
    <property type="evidence" value="ECO:0007669"/>
    <property type="project" value="UniProtKB-KW"/>
</dbReference>
<dbReference type="PANTHER" id="PTHR43540:SF9">
    <property type="entry name" value="FAMILY HYDROLASE, PUTATIVE (AFU_ORTHOLOGUE AFUA_2G08700)-RELATED"/>
    <property type="match status" value="1"/>
</dbReference>
<evidence type="ECO:0000259" key="2">
    <source>
        <dbReference type="Pfam" id="PF00857"/>
    </source>
</evidence>
<dbReference type="PANTHER" id="PTHR43540">
    <property type="entry name" value="PEROXYUREIDOACRYLATE/UREIDOACRYLATE AMIDOHYDROLASE-RELATED"/>
    <property type="match status" value="1"/>
</dbReference>
<proteinExistence type="predicted"/>
<reference evidence="3 4" key="1">
    <citation type="submission" date="2014-04" db="EMBL/GenBank/DDBJ databases">
        <title>Draft genome sequence of Pantoea beijingensis strain LMG 27579, an emerging pathogen to Pleurotus eryngii with potential industrial application.</title>
        <authorList>
            <person name="Xu F."/>
            <person name="Liu Y."/>
            <person name="Wang S."/>
            <person name="Yin Y."/>
            <person name="Ma Y."/>
            <person name="Zhao S."/>
            <person name="Rong C."/>
        </authorList>
    </citation>
    <scope>NUCLEOTIDE SEQUENCE [LARGE SCALE GENOMIC DNA]</scope>
    <source>
        <strain evidence="3 4">LMG 27579</strain>
    </source>
</reference>
<dbReference type="Proteomes" id="UP000288794">
    <property type="component" value="Unassembled WGS sequence"/>
</dbReference>
<keyword evidence="4" id="KW-1185">Reference proteome</keyword>
<dbReference type="RefSeq" id="WP_128176846.1">
    <property type="nucleotide sequence ID" value="NZ_CP071409.1"/>
</dbReference>
<organism evidence="3 4">
    <name type="scientific">[Pantoea] beijingensis</name>
    <dbReference type="NCBI Taxonomy" id="1324864"/>
    <lineage>
        <taxon>Bacteria</taxon>
        <taxon>Pseudomonadati</taxon>
        <taxon>Pseudomonadota</taxon>
        <taxon>Gammaproteobacteria</taxon>
        <taxon>Enterobacterales</taxon>
        <taxon>Erwiniaceae</taxon>
        <taxon>Erwinia</taxon>
    </lineage>
</organism>
<name>A0A443IDT7_9GAMM</name>
<dbReference type="Gene3D" id="3.40.50.850">
    <property type="entry name" value="Isochorismatase-like"/>
    <property type="match status" value="1"/>
</dbReference>
<accession>A0A443IDT7</accession>
<dbReference type="InterPro" id="IPR000868">
    <property type="entry name" value="Isochorismatase-like_dom"/>
</dbReference>
<evidence type="ECO:0000313" key="4">
    <source>
        <dbReference type="Proteomes" id="UP000288794"/>
    </source>
</evidence>
<dbReference type="Pfam" id="PF00857">
    <property type="entry name" value="Isochorismatase"/>
    <property type="match status" value="1"/>
</dbReference>
<dbReference type="CDD" id="cd00431">
    <property type="entry name" value="cysteine_hydrolases"/>
    <property type="match status" value="1"/>
</dbReference>
<sequence length="226" mass="24230">MIAVAAYPATFTFIPAQTALVIIDMQRDFIEEGGFGAALGNDVTPLKKIIPVVATLLGLAREHGISVIHTRESHLPDLSDCPIGKRRLGDSGLQIGDPGPMGRILIRGEPGNQIINAVAPRQDEWVIDKPGKGMFYHTDIHSRLQSAGITQLIFAGVTTEVCVQTSMREANDRGYANLLIEDATESYFPEFKQATLAMIAAQGGIVGKTATLESLRAALLSGHIAQ</sequence>
<keyword evidence="1 3" id="KW-0378">Hydrolase</keyword>
<comment type="caution">
    <text evidence="3">The sequence shown here is derived from an EMBL/GenBank/DDBJ whole genome shotgun (WGS) entry which is preliminary data.</text>
</comment>
<protein>
    <submittedName>
        <fullName evidence="3">Cysteine hydrolase</fullName>
    </submittedName>
</protein>
<evidence type="ECO:0000313" key="3">
    <source>
        <dbReference type="EMBL" id="RWR02309.1"/>
    </source>
</evidence>
<feature type="domain" description="Isochorismatase-like" evidence="2">
    <location>
        <begin position="18"/>
        <end position="210"/>
    </location>
</feature>
<dbReference type="AlphaFoldDB" id="A0A443IDT7"/>
<dbReference type="InterPro" id="IPR050272">
    <property type="entry name" value="Isochorismatase-like_hydrls"/>
</dbReference>